<dbReference type="GO" id="GO:0005634">
    <property type="term" value="C:nucleus"/>
    <property type="evidence" value="ECO:0007669"/>
    <property type="project" value="TreeGrafter"/>
</dbReference>
<feature type="region of interest" description="Disordered" evidence="6">
    <location>
        <begin position="175"/>
        <end position="224"/>
    </location>
</feature>
<evidence type="ECO:0000313" key="8">
    <source>
        <dbReference type="Proteomes" id="UP000515158"/>
    </source>
</evidence>
<evidence type="ECO:0000256" key="3">
    <source>
        <dbReference type="ARBA" id="ARBA00023015"/>
    </source>
</evidence>
<dbReference type="Proteomes" id="UP000515158">
    <property type="component" value="Unplaced"/>
</dbReference>
<comment type="subunit">
    <text evidence="1">Self-associates forming complexes of several hundred monomers.</text>
</comment>
<evidence type="ECO:0000259" key="7">
    <source>
        <dbReference type="Pfam" id="PF13873"/>
    </source>
</evidence>
<dbReference type="RefSeq" id="XP_034248558.1">
    <property type="nucleotide sequence ID" value="XM_034392667.1"/>
</dbReference>
<feature type="compositionally biased region" description="Low complexity" evidence="6">
    <location>
        <begin position="197"/>
        <end position="208"/>
    </location>
</feature>
<sequence>MSAESSKKTRCSRINAVQTKEMVRYMCEHPKFARGAQMGYDGTRTREEMWEELAGILNKLGGRKEVEQWQVSWRDIKSKATAKAAGNRKDRAATGNKEITTTPLTELEQKVVAIYGKEYSEGSAVLDTLVEENELQQRLVNGEVILVELDSEQLENMDDQSTICTLDNQIEGADWVDQDQDQEEPKPTTSGTSTFLRRQQQQTASQTKTQRKPKNPKNPSKERIGVQLEVARKNFQELCGNQTAAMQLLAEAAMKQAEAAQMQAEAAQKQGDAALLQAANEQRRIELQAQNDERLMTAYGKMTDVMTLLLDKLNQL</sequence>
<dbReference type="PANTHER" id="PTHR23098:SF16">
    <property type="entry name" value="REGULATORY PROTEIN ZESTE"/>
    <property type="match status" value="1"/>
</dbReference>
<keyword evidence="4" id="KW-0804">Transcription</keyword>
<reference evidence="9" key="1">
    <citation type="submission" date="2025-08" db="UniProtKB">
        <authorList>
            <consortium name="RefSeq"/>
        </authorList>
    </citation>
    <scope>IDENTIFICATION</scope>
    <source>
        <tissue evidence="9">Total insect</tissue>
    </source>
</reference>
<dbReference type="InterPro" id="IPR028002">
    <property type="entry name" value="Myb_DNA-bind_5"/>
</dbReference>
<dbReference type="PANTHER" id="PTHR23098">
    <property type="entry name" value="AGAP001331-PA-RELATED"/>
    <property type="match status" value="1"/>
</dbReference>
<organism evidence="9">
    <name type="scientific">Thrips palmi</name>
    <name type="common">Melon thrips</name>
    <dbReference type="NCBI Taxonomy" id="161013"/>
    <lineage>
        <taxon>Eukaryota</taxon>
        <taxon>Metazoa</taxon>
        <taxon>Ecdysozoa</taxon>
        <taxon>Arthropoda</taxon>
        <taxon>Hexapoda</taxon>
        <taxon>Insecta</taxon>
        <taxon>Pterygota</taxon>
        <taxon>Neoptera</taxon>
        <taxon>Paraneoptera</taxon>
        <taxon>Thysanoptera</taxon>
        <taxon>Terebrantia</taxon>
        <taxon>Thripoidea</taxon>
        <taxon>Thripidae</taxon>
        <taxon>Thrips</taxon>
    </lineage>
</organism>
<proteinExistence type="predicted"/>
<dbReference type="KEGG" id="tpal:117649698"/>
<keyword evidence="8" id="KW-1185">Reference proteome</keyword>
<evidence type="ECO:0000256" key="6">
    <source>
        <dbReference type="SAM" id="MobiDB-lite"/>
    </source>
</evidence>
<feature type="domain" description="Myb/SANT-like DNA-binding" evidence="7">
    <location>
        <begin position="17"/>
        <end position="83"/>
    </location>
</feature>
<name>A0A6P8ZTF5_THRPL</name>
<gene>
    <name evidence="9" type="primary">LOC117649698</name>
</gene>
<dbReference type="InParanoid" id="A0A6P8ZTF5"/>
<protein>
    <recommendedName>
        <fullName evidence="2">Regulatory protein zeste</fullName>
    </recommendedName>
</protein>
<keyword evidence="3" id="KW-0805">Transcription regulation</keyword>
<evidence type="ECO:0000256" key="4">
    <source>
        <dbReference type="ARBA" id="ARBA00023163"/>
    </source>
</evidence>
<dbReference type="AlphaFoldDB" id="A0A6P8ZTF5"/>
<accession>A0A6P8ZTF5</accession>
<evidence type="ECO:0000256" key="2">
    <source>
        <dbReference type="ARBA" id="ARBA00016807"/>
    </source>
</evidence>
<evidence type="ECO:0000256" key="1">
    <source>
        <dbReference type="ARBA" id="ARBA00011764"/>
    </source>
</evidence>
<dbReference type="Pfam" id="PF13873">
    <property type="entry name" value="Myb_DNA-bind_5"/>
    <property type="match status" value="1"/>
</dbReference>
<dbReference type="OrthoDB" id="8056705at2759"/>
<comment type="function">
    <text evidence="5">Involved in transvection phenomena (= synapsis-dependent gene expression), where the synaptic pairing of chromosomes carrying genes with which zeste interacts influences the expression of these genes. Zeste binds to DNA and stimulates transcription from a nearby promoter.</text>
</comment>
<feature type="compositionally biased region" description="Polar residues" evidence="6">
    <location>
        <begin position="187"/>
        <end position="196"/>
    </location>
</feature>
<dbReference type="GeneID" id="117649698"/>
<evidence type="ECO:0000313" key="9">
    <source>
        <dbReference type="RefSeq" id="XP_034248558.1"/>
    </source>
</evidence>
<evidence type="ECO:0000256" key="5">
    <source>
        <dbReference type="ARBA" id="ARBA00025466"/>
    </source>
</evidence>